<gene>
    <name evidence="9" type="ORF">Ae201684_003547</name>
</gene>
<evidence type="ECO:0000313" key="9">
    <source>
        <dbReference type="EMBL" id="KAF0741213.1"/>
    </source>
</evidence>
<dbReference type="InterPro" id="IPR002022">
    <property type="entry name" value="Pec_lyase"/>
</dbReference>
<dbReference type="PANTHER" id="PTHR31683">
    <property type="entry name" value="PECTATE LYASE 18-RELATED"/>
    <property type="match status" value="1"/>
</dbReference>
<dbReference type="EC" id="4.2.2.10" evidence="6"/>
<dbReference type="SMART" id="SM00656">
    <property type="entry name" value="Amb_all"/>
    <property type="match status" value="1"/>
</dbReference>
<dbReference type="InterPro" id="IPR011050">
    <property type="entry name" value="Pectin_lyase_fold/virulence"/>
</dbReference>
<keyword evidence="2" id="KW-0325">Glycoprotein</keyword>
<evidence type="ECO:0000256" key="6">
    <source>
        <dbReference type="ARBA" id="ARBA00039082"/>
    </source>
</evidence>
<dbReference type="Pfam" id="PF00544">
    <property type="entry name" value="Pectate_lyase_4"/>
    <property type="match status" value="1"/>
</dbReference>
<evidence type="ECO:0000256" key="2">
    <source>
        <dbReference type="ARBA" id="ARBA00023180"/>
    </source>
</evidence>
<comment type="caution">
    <text evidence="9">The sequence shown here is derived from an EMBL/GenBank/DDBJ whole genome shotgun (WGS) entry which is preliminary data.</text>
</comment>
<dbReference type="EMBL" id="VJMJ01000039">
    <property type="protein sequence ID" value="KAF0741213.1"/>
    <property type="molecule type" value="Genomic_DNA"/>
</dbReference>
<dbReference type="GO" id="GO:0030570">
    <property type="term" value="F:pectate lyase activity"/>
    <property type="evidence" value="ECO:0007669"/>
    <property type="project" value="InterPro"/>
</dbReference>
<evidence type="ECO:0000256" key="5">
    <source>
        <dbReference type="ARBA" id="ARBA00037631"/>
    </source>
</evidence>
<reference evidence="9 10" key="1">
    <citation type="submission" date="2019-07" db="EMBL/GenBank/DDBJ databases">
        <title>Genomics analysis of Aphanomyces spp. identifies a new class of oomycete effector associated with host adaptation.</title>
        <authorList>
            <person name="Gaulin E."/>
        </authorList>
    </citation>
    <scope>NUCLEOTIDE SEQUENCE [LARGE SCALE GENOMIC DNA]</scope>
    <source>
        <strain evidence="9 10">ATCC 201684</strain>
    </source>
</reference>
<proteinExistence type="predicted"/>
<dbReference type="Gene3D" id="2.160.20.10">
    <property type="entry name" value="Single-stranded right-handed beta-helix, Pectin lyase-like"/>
    <property type="match status" value="1"/>
</dbReference>
<evidence type="ECO:0000259" key="8">
    <source>
        <dbReference type="SMART" id="SM00656"/>
    </source>
</evidence>
<dbReference type="Proteomes" id="UP000481153">
    <property type="component" value="Unassembled WGS sequence"/>
</dbReference>
<feature type="domain" description="Pectate lyase" evidence="8">
    <location>
        <begin position="95"/>
        <end position="311"/>
    </location>
</feature>
<evidence type="ECO:0000256" key="7">
    <source>
        <dbReference type="SAM" id="SignalP"/>
    </source>
</evidence>
<evidence type="ECO:0000256" key="3">
    <source>
        <dbReference type="ARBA" id="ARBA00023239"/>
    </source>
</evidence>
<dbReference type="VEuPathDB" id="FungiDB:AeMF1_004921"/>
<comment type="catalytic activity">
    <reaction evidence="4">
        <text>Eliminative cleavage of (1-&gt;4)-alpha-D-galacturonan methyl ester to give oligosaccharides with 4-deoxy-6-O-methyl-alpha-D-galact-4-enuronosyl groups at their non-reducing ends.</text>
        <dbReference type="EC" id="4.2.2.10"/>
    </reaction>
</comment>
<keyword evidence="1" id="KW-1015">Disulfide bond</keyword>
<dbReference type="PANTHER" id="PTHR31683:SF67">
    <property type="entry name" value="PECTIN LYASE F-RELATED"/>
    <property type="match status" value="1"/>
</dbReference>
<name>A0A6G0XLA9_9STRA</name>
<dbReference type="InterPro" id="IPR012334">
    <property type="entry name" value="Pectin_lyas_fold"/>
</dbReference>
<sequence length="389" mass="41280">MKIFAFIALIFTVATESVIGAPPGLAAGTTGGGSATPVYPKTIAELKSYLGDSTPRVVVLNKAFDFRGSEGTTTETGCRPDFMRECIAKNNGFKSQDVILPTGDINNTGGCSNGQPVSVTYDNAAAKSRLIITSNKTLRGEGLKGVIVGKGLWLNGDNIIVQNVHVTNLNPQYVWGGDGIFIQGFNNRAMKNIWLDHVKVSLVGRQMLAINKGGVDSLTISNSEFDGQTSWSATCDGHHYWSLYFNGNAKASFINNIVHHTSGRSPKIAGATSFVHIANNHWYNNTGHSFEGSTGAYVLSEGNYFENTLLPNLVDSASNVMSTTDANKASCTSTLKRACVPDAFASSGKFVNTGESKVLSQIKAVATAYTPKAAAKLTKSTANFGVGNL</sequence>
<dbReference type="AlphaFoldDB" id="A0A6G0XLA9"/>
<feature type="chain" id="PRO_5026337654" description="pectin lyase" evidence="7">
    <location>
        <begin position="21"/>
        <end position="389"/>
    </location>
</feature>
<dbReference type="SUPFAM" id="SSF51126">
    <property type="entry name" value="Pectin lyase-like"/>
    <property type="match status" value="1"/>
</dbReference>
<dbReference type="GO" id="GO:0047490">
    <property type="term" value="F:pectin lyase activity"/>
    <property type="evidence" value="ECO:0007669"/>
    <property type="project" value="UniProtKB-EC"/>
</dbReference>
<feature type="signal peptide" evidence="7">
    <location>
        <begin position="1"/>
        <end position="20"/>
    </location>
</feature>
<organism evidence="9 10">
    <name type="scientific">Aphanomyces euteiches</name>
    <dbReference type="NCBI Taxonomy" id="100861"/>
    <lineage>
        <taxon>Eukaryota</taxon>
        <taxon>Sar</taxon>
        <taxon>Stramenopiles</taxon>
        <taxon>Oomycota</taxon>
        <taxon>Saprolegniomycetes</taxon>
        <taxon>Saprolegniales</taxon>
        <taxon>Verrucalvaceae</taxon>
        <taxon>Aphanomyces</taxon>
    </lineage>
</organism>
<protein>
    <recommendedName>
        <fullName evidence="6">pectin lyase</fullName>
        <ecNumber evidence="6">4.2.2.10</ecNumber>
    </recommendedName>
</protein>
<keyword evidence="3" id="KW-0456">Lyase</keyword>
<evidence type="ECO:0000256" key="1">
    <source>
        <dbReference type="ARBA" id="ARBA00023157"/>
    </source>
</evidence>
<evidence type="ECO:0000313" key="10">
    <source>
        <dbReference type="Proteomes" id="UP000481153"/>
    </source>
</evidence>
<comment type="function">
    <text evidence="5">Pectinolytic enzymes consist of four classes of enzymes: pectin lyase, polygalacturonase, pectin methylesterase and rhamnogalacturonase. Among pectinolytic enzymes, pectin lyase is the most important in depolymerization of pectin, since it cleaves internal glycosidic bonds of highly methylated pectins.</text>
</comment>
<dbReference type="InterPro" id="IPR045032">
    <property type="entry name" value="PEL"/>
</dbReference>
<evidence type="ECO:0000256" key="4">
    <source>
        <dbReference type="ARBA" id="ARBA00036818"/>
    </source>
</evidence>
<keyword evidence="10" id="KW-1185">Reference proteome</keyword>
<accession>A0A6G0XLA9</accession>
<keyword evidence="7" id="KW-0732">Signal</keyword>